<comment type="caution">
    <text evidence="5">The sequence shown here is derived from an EMBL/GenBank/DDBJ whole genome shotgun (WGS) entry which is preliminary data.</text>
</comment>
<evidence type="ECO:0000313" key="5">
    <source>
        <dbReference type="EMBL" id="MCS3711317.1"/>
    </source>
</evidence>
<dbReference type="GO" id="GO:0044718">
    <property type="term" value="P:siderophore transmembrane transport"/>
    <property type="evidence" value="ECO:0007669"/>
    <property type="project" value="TreeGrafter"/>
</dbReference>
<dbReference type="PANTHER" id="PTHR30069">
    <property type="entry name" value="TONB-DEPENDENT OUTER MEMBRANE RECEPTOR"/>
    <property type="match status" value="1"/>
</dbReference>
<dbReference type="InterPro" id="IPR012910">
    <property type="entry name" value="Plug_dom"/>
</dbReference>
<dbReference type="PROSITE" id="PS52016">
    <property type="entry name" value="TONB_DEPENDENT_REC_3"/>
    <property type="match status" value="1"/>
</dbReference>
<dbReference type="GO" id="GO:0009279">
    <property type="term" value="C:cell outer membrane"/>
    <property type="evidence" value="ECO:0007669"/>
    <property type="project" value="UniProtKB-SubCell"/>
</dbReference>
<reference evidence="5" key="1">
    <citation type="submission" date="2022-08" db="EMBL/GenBank/DDBJ databases">
        <title>Genomic Encyclopedia of Type Strains, Phase V (KMG-V): Genome sequencing to study the core and pangenomes of soil and plant-associated prokaryotes.</title>
        <authorList>
            <person name="Whitman W."/>
        </authorList>
    </citation>
    <scope>NUCLEOTIDE SEQUENCE</scope>
    <source>
        <strain evidence="6">SP2017</strain>
        <strain evidence="5">SP3049</strain>
    </source>
</reference>
<dbReference type="Gene3D" id="2.170.130.10">
    <property type="entry name" value="TonB-dependent receptor, plug domain"/>
    <property type="match status" value="1"/>
</dbReference>
<dbReference type="PANTHER" id="PTHR30069:SF29">
    <property type="entry name" value="HEMOGLOBIN AND HEMOGLOBIN-HAPTOGLOBIN-BINDING PROTEIN 1-RELATED"/>
    <property type="match status" value="1"/>
</dbReference>
<dbReference type="Pfam" id="PF13715">
    <property type="entry name" value="CarbopepD_reg_2"/>
    <property type="match status" value="1"/>
</dbReference>
<dbReference type="Pfam" id="PF07715">
    <property type="entry name" value="Plug"/>
    <property type="match status" value="1"/>
</dbReference>
<keyword evidence="2" id="KW-0812">Transmembrane</keyword>
<evidence type="ECO:0000256" key="2">
    <source>
        <dbReference type="PROSITE-ProRule" id="PRU01360"/>
    </source>
</evidence>
<evidence type="ECO:0000256" key="3">
    <source>
        <dbReference type="SAM" id="SignalP"/>
    </source>
</evidence>
<organism evidence="5 7">
    <name type="scientific">Salinibacter ruber</name>
    <dbReference type="NCBI Taxonomy" id="146919"/>
    <lineage>
        <taxon>Bacteria</taxon>
        <taxon>Pseudomonadati</taxon>
        <taxon>Rhodothermota</taxon>
        <taxon>Rhodothermia</taxon>
        <taxon>Rhodothermales</taxon>
        <taxon>Salinibacteraceae</taxon>
        <taxon>Salinibacter</taxon>
    </lineage>
</organism>
<feature type="domain" description="TonB-dependent receptor plug" evidence="4">
    <location>
        <begin position="135"/>
        <end position="242"/>
    </location>
</feature>
<dbReference type="NCBIfam" id="TIGR04056">
    <property type="entry name" value="OMP_RagA_SusC"/>
    <property type="match status" value="1"/>
</dbReference>
<comment type="subcellular location">
    <subcellularLocation>
        <location evidence="2">Cell outer membrane</location>
        <topology evidence="2">Multi-pass membrane protein</topology>
    </subcellularLocation>
</comment>
<dbReference type="InterPro" id="IPR037066">
    <property type="entry name" value="Plug_dom_sf"/>
</dbReference>
<evidence type="ECO:0000313" key="6">
    <source>
        <dbReference type="EMBL" id="MCS3952830.1"/>
    </source>
</evidence>
<dbReference type="GO" id="GO:0015344">
    <property type="term" value="F:siderophore uptake transmembrane transporter activity"/>
    <property type="evidence" value="ECO:0007669"/>
    <property type="project" value="TreeGrafter"/>
</dbReference>
<dbReference type="Gene3D" id="2.60.40.1120">
    <property type="entry name" value="Carboxypeptidase-like, regulatory domain"/>
    <property type="match status" value="1"/>
</dbReference>
<protein>
    <submittedName>
        <fullName evidence="5">TonB-linked SusC/RagA family outer membrane protein</fullName>
    </submittedName>
</protein>
<dbReference type="SUPFAM" id="SSF56935">
    <property type="entry name" value="Porins"/>
    <property type="match status" value="1"/>
</dbReference>
<comment type="similarity">
    <text evidence="2">Belongs to the TonB-dependent receptor family.</text>
</comment>
<keyword evidence="2" id="KW-1134">Transmembrane beta strand</keyword>
<dbReference type="SUPFAM" id="SSF49464">
    <property type="entry name" value="Carboxypeptidase regulatory domain-like"/>
    <property type="match status" value="1"/>
</dbReference>
<keyword evidence="2" id="KW-0472">Membrane</keyword>
<evidence type="ECO:0000259" key="4">
    <source>
        <dbReference type="Pfam" id="PF07715"/>
    </source>
</evidence>
<dbReference type="InterPro" id="IPR023996">
    <property type="entry name" value="TonB-dep_OMP_SusC/RagA"/>
</dbReference>
<keyword evidence="2" id="KW-0813">Transport</keyword>
<name>A0A9X2Q4A4_9BACT</name>
<dbReference type="AlphaFoldDB" id="A0A9X2Q4A4"/>
<keyword evidence="2" id="KW-0998">Cell outer membrane</keyword>
<dbReference type="InterPro" id="IPR008969">
    <property type="entry name" value="CarboxyPept-like_regulatory"/>
</dbReference>
<dbReference type="EMBL" id="JANUBB010000012">
    <property type="protein sequence ID" value="MCS3952830.1"/>
    <property type="molecule type" value="Genomic_DNA"/>
</dbReference>
<dbReference type="RefSeq" id="WP_259082307.1">
    <property type="nucleotide sequence ID" value="NZ_JANUAE010000012.1"/>
</dbReference>
<keyword evidence="1 3" id="KW-0732">Signal</keyword>
<evidence type="ECO:0000313" key="7">
    <source>
        <dbReference type="Proteomes" id="UP001155057"/>
    </source>
</evidence>
<dbReference type="Proteomes" id="UP001155010">
    <property type="component" value="Unassembled WGS sequence"/>
</dbReference>
<evidence type="ECO:0000256" key="1">
    <source>
        <dbReference type="ARBA" id="ARBA00022729"/>
    </source>
</evidence>
<accession>A0A9X2Q4A4</accession>
<feature type="chain" id="PRO_5040658235" evidence="3">
    <location>
        <begin position="28"/>
        <end position="1095"/>
    </location>
</feature>
<dbReference type="Proteomes" id="UP001155057">
    <property type="component" value="Unassembled WGS sequence"/>
</dbReference>
<dbReference type="EMBL" id="JANUAE010000012">
    <property type="protein sequence ID" value="MCS3711317.1"/>
    <property type="molecule type" value="Genomic_DNA"/>
</dbReference>
<dbReference type="InterPro" id="IPR039426">
    <property type="entry name" value="TonB-dep_rcpt-like"/>
</dbReference>
<feature type="signal peptide" evidence="3">
    <location>
        <begin position="1"/>
        <end position="27"/>
    </location>
</feature>
<sequence length="1095" mass="121015">MFANQTFFPAAGLLVAMGLLVPGLAFGQQANITGTVTEAESGEPIPGVNIFVKELGPGVAGTASEEDGSYNLEVPPGRVRGQTVTLVARFVGYSTVEREFQLQAGAREINIEMQGDILRLDETVVTGSGEETRAEQVPYAVDKVSEEEVTDVASTGNPAEAIRGRVPGATVISGGGQPGTAASIRLRGITSITGGNSPLYVIDGAVIPSANVDIDALNVKSIEVVKGSAAAAIYGSRAQNGVIQITTKSGGDLGQGASQVRFRSQVGFTQLPNVNLQSRYTNLEVARTSFVDAQGDQVEPGDFIKTERGNTLKAGYADADPDFAEWSIGREDARRVSFQDNEYPQYFDHTDEVFDRGRFVRNNLSFSNRTENTNFRVSASNVRNQGPMKETSGFYRRNARLNLDHDLSEYLTLQTNFALSDNARDDVAGRAGSFTPWPVLYFASPAVSMLERQENGDYVVTPDTTRRNENPLYANNNVTWRSERQRLIGTGQFELRTYPWLTLEGLFSFKSFNGNFTEVYPKGFQTSQSEAVNRGAIEKDSDETRNWGANLKATASRQFLGGLNTRLQAKGRMERQVFRSFNANGDGFSVEGVPRFNNIENDPDEEDTNVSSFQTDVRSMFGFVSADVDWKGRYVLNGLVRRDGTTLFGEDERWQTYFRLGGAYRLAQESWWPLDQIGEFKLRYSYGTGGGQPGFGNKFQTFNVAGGRVSKQQLGNPDLKPSYQIEQSLGLNFALYDRISGSFTYAASRVEDQILNVGLPGYLGFTSQTRNAGTVESFSLEGKLNAVLIDRQDVTWTTGVTFTRTQSTITEFNRTALRFGPGNLFIYEEGNNLGDLYGTQFLQSKSALPERWQQFSDQFQVNDEGYLVPVGSGNSWKDGIDKRLWGTDVDINGDGEEDFRWGNPLALTPDSALTQNGGAASADSKIGNSTPDFSLGWNMGFDYRGLSVSMLWQGEFDFDIYNYDRHWSTKNGRVHHTWDQSGKSAAKKKPQGYEAQFSNGYSDRYVEDGTYIKLRELSVEYTFNQDRIQGLLGQSTANVLQQFTFGVTAANLLTLTDYSGYDPEVTSTGNTKQRHDGLSDYPKYRRLSAKLTLTF</sequence>
<proteinExistence type="inferred from homology"/>
<gene>
    <name evidence="5" type="ORF">GGP61_002950</name>
    <name evidence="6" type="ORF">GGP83_002803</name>
</gene>